<evidence type="ECO:0000313" key="1">
    <source>
        <dbReference type="EMBL" id="MVO09852.1"/>
    </source>
</evidence>
<sequence length="76" mass="8665">MVTLINNVKLSKESENDFFNSIFLETKNMLESELAKIECKGIIIIDGTPFNYSFKIQSEDKSSAIILESIIDKLFD</sequence>
<dbReference type="Proteomes" id="UP000431264">
    <property type="component" value="Unassembled WGS sequence"/>
</dbReference>
<evidence type="ECO:0000313" key="2">
    <source>
        <dbReference type="Proteomes" id="UP000431264"/>
    </source>
</evidence>
<gene>
    <name evidence="1" type="ORF">GOQ30_11840</name>
</gene>
<organism evidence="1 2">
    <name type="scientific">Flavobacterium profundi</name>
    <dbReference type="NCBI Taxonomy" id="1774945"/>
    <lineage>
        <taxon>Bacteria</taxon>
        <taxon>Pseudomonadati</taxon>
        <taxon>Bacteroidota</taxon>
        <taxon>Flavobacteriia</taxon>
        <taxon>Flavobacteriales</taxon>
        <taxon>Flavobacteriaceae</taxon>
        <taxon>Flavobacterium</taxon>
    </lineage>
</organism>
<proteinExistence type="predicted"/>
<reference evidence="2" key="1">
    <citation type="submission" date="2019-05" db="EMBL/GenBank/DDBJ databases">
        <title>Flavobacterium profundi sp. nov., isolated from a deep-sea seamount.</title>
        <authorList>
            <person name="Zhang D.-C."/>
        </authorList>
    </citation>
    <scope>NUCLEOTIDE SEQUENCE [LARGE SCALE GENOMIC DNA]</scope>
    <source>
        <strain evidence="2">TP390</strain>
    </source>
</reference>
<dbReference type="AlphaFoldDB" id="A0A6I4IMB2"/>
<accession>A0A6I4IMB2</accession>
<comment type="caution">
    <text evidence="1">The sequence shown here is derived from an EMBL/GenBank/DDBJ whole genome shotgun (WGS) entry which is preliminary data.</text>
</comment>
<dbReference type="EMBL" id="WQLW01000008">
    <property type="protein sequence ID" value="MVO09852.1"/>
    <property type="molecule type" value="Genomic_DNA"/>
</dbReference>
<protein>
    <submittedName>
        <fullName evidence="1">Uncharacterized protein</fullName>
    </submittedName>
</protein>
<name>A0A6I4IMB2_9FLAO</name>
<keyword evidence="2" id="KW-1185">Reference proteome</keyword>
<dbReference type="RefSeq" id="WP_140998225.1">
    <property type="nucleotide sequence ID" value="NZ_VDCZ01000008.1"/>
</dbReference>